<accession>A0A0G4FCB7</accession>
<proteinExistence type="predicted"/>
<reference evidence="1" key="1">
    <citation type="submission" date="2014-11" db="EMBL/GenBank/DDBJ databases">
        <authorList>
            <person name="Otto D Thomas"/>
            <person name="Naeem Raeece"/>
        </authorList>
    </citation>
    <scope>NUCLEOTIDE SEQUENCE</scope>
</reference>
<sequence length="410" mass="47138">MAKYYAPDVPLVQEALRVLKFWNLLIVWAGWRWPVGDEGGLVEALAEMAAGSEKGGLALPSEERRVSLPLALLQIDEQFKRSCPFWKPPETHEKNGKPIGWFRTQHWSHPSVRTRKCRTVSGWGLTLLAWALVEESQAAGRSFMSSADSEICVSVWEFLASLDLEKRTLVEKAERQQSEGRSLGDSERYWKIHRNEPQTGETSSRPPLCVQDPYTKSNVFGKFECWSDLREWASRTVRFFREWARLASPGDAAESKESAETSWLVETLARLTATSLQPFEYLAYVCRFPYSPVLQFASLYGADHAPDLSVEILFSMKGNDLLQWVCDGPLASKDSIAPRFPESHEEWMAFVEWSKDWKETLVKQEKLLCCDGPYHGRNVWELLQRENIRKWHFETVQPQGRHLLEQLAEL</sequence>
<name>A0A0G4FCB7_9ALVE</name>
<organism evidence="1">
    <name type="scientific">Chromera velia CCMP2878</name>
    <dbReference type="NCBI Taxonomy" id="1169474"/>
    <lineage>
        <taxon>Eukaryota</taxon>
        <taxon>Sar</taxon>
        <taxon>Alveolata</taxon>
        <taxon>Colpodellida</taxon>
        <taxon>Chromeraceae</taxon>
        <taxon>Chromera</taxon>
    </lineage>
</organism>
<evidence type="ECO:0000313" key="1">
    <source>
        <dbReference type="EMBL" id="CEM10846.1"/>
    </source>
</evidence>
<protein>
    <submittedName>
        <fullName evidence="1">Uncharacterized protein</fullName>
    </submittedName>
</protein>
<gene>
    <name evidence="1" type="ORF">Cvel_16305</name>
</gene>
<dbReference type="EMBL" id="CDMZ01000277">
    <property type="protein sequence ID" value="CEM10846.1"/>
    <property type="molecule type" value="Genomic_DNA"/>
</dbReference>
<dbReference type="VEuPathDB" id="CryptoDB:Cvel_16305"/>
<dbReference type="AlphaFoldDB" id="A0A0G4FCB7"/>